<name>A0A917I510_9HYPH</name>
<dbReference type="AlphaFoldDB" id="A0A917I510"/>
<feature type="region of interest" description="Disordered" evidence="1">
    <location>
        <begin position="60"/>
        <end position="106"/>
    </location>
</feature>
<keyword evidence="3" id="KW-1185">Reference proteome</keyword>
<sequence length="106" mass="12265">MLDREWRGRFLKRLVRHVDETAERQKQIAAAKAADLEVPRKAAHEHARLFPYEVVEKHEEAAQRRGAMGRFPTPAKPPEPKKPLWVSKAKSGKPARPSGWQREKPR</sequence>
<proteinExistence type="predicted"/>
<dbReference type="Proteomes" id="UP000603912">
    <property type="component" value="Unassembled WGS sequence"/>
</dbReference>
<comment type="caution">
    <text evidence="2">The sequence shown here is derived from an EMBL/GenBank/DDBJ whole genome shotgun (WGS) entry which is preliminary data.</text>
</comment>
<dbReference type="EMBL" id="BMES01000001">
    <property type="protein sequence ID" value="GGH10451.1"/>
    <property type="molecule type" value="Genomic_DNA"/>
</dbReference>
<evidence type="ECO:0000313" key="2">
    <source>
        <dbReference type="EMBL" id="GGH10451.1"/>
    </source>
</evidence>
<reference evidence="2" key="2">
    <citation type="submission" date="2020-09" db="EMBL/GenBank/DDBJ databases">
        <authorList>
            <person name="Sun Q."/>
            <person name="Zhou Y."/>
        </authorList>
    </citation>
    <scope>NUCLEOTIDE SEQUENCE</scope>
    <source>
        <strain evidence="2">CGMCC 1.12214</strain>
    </source>
</reference>
<organism evidence="2 3">
    <name type="scientific">Alsobacter metallidurans</name>
    <dbReference type="NCBI Taxonomy" id="340221"/>
    <lineage>
        <taxon>Bacteria</taxon>
        <taxon>Pseudomonadati</taxon>
        <taxon>Pseudomonadota</taxon>
        <taxon>Alphaproteobacteria</taxon>
        <taxon>Hyphomicrobiales</taxon>
        <taxon>Alsobacteraceae</taxon>
        <taxon>Alsobacter</taxon>
    </lineage>
</organism>
<evidence type="ECO:0000256" key="1">
    <source>
        <dbReference type="SAM" id="MobiDB-lite"/>
    </source>
</evidence>
<evidence type="ECO:0000313" key="3">
    <source>
        <dbReference type="Proteomes" id="UP000603912"/>
    </source>
</evidence>
<dbReference type="RefSeq" id="WP_188516329.1">
    <property type="nucleotide sequence ID" value="NZ_BMES01000001.1"/>
</dbReference>
<gene>
    <name evidence="2" type="ORF">GCM10007036_07010</name>
</gene>
<protein>
    <submittedName>
        <fullName evidence="2">Uncharacterized protein</fullName>
    </submittedName>
</protein>
<reference evidence="2" key="1">
    <citation type="journal article" date="2014" name="Int. J. Syst. Evol. Microbiol.">
        <title>Complete genome sequence of Corynebacterium casei LMG S-19264T (=DSM 44701T), isolated from a smear-ripened cheese.</title>
        <authorList>
            <consortium name="US DOE Joint Genome Institute (JGI-PGF)"/>
            <person name="Walter F."/>
            <person name="Albersmeier A."/>
            <person name="Kalinowski J."/>
            <person name="Ruckert C."/>
        </authorList>
    </citation>
    <scope>NUCLEOTIDE SEQUENCE</scope>
    <source>
        <strain evidence="2">CGMCC 1.12214</strain>
    </source>
</reference>
<accession>A0A917I510</accession>